<evidence type="ECO:0000313" key="3">
    <source>
        <dbReference type="Proteomes" id="UP001630127"/>
    </source>
</evidence>
<dbReference type="AlphaFoldDB" id="A0ABD2YQ13"/>
<dbReference type="EMBL" id="JBJUIK010000013">
    <property type="protein sequence ID" value="KAL3508230.1"/>
    <property type="molecule type" value="Genomic_DNA"/>
</dbReference>
<gene>
    <name evidence="2" type="ORF">ACH5RR_033612</name>
</gene>
<keyword evidence="3" id="KW-1185">Reference proteome</keyword>
<comment type="caution">
    <text evidence="2">The sequence shown here is derived from an EMBL/GenBank/DDBJ whole genome shotgun (WGS) entry which is preliminary data.</text>
</comment>
<sequence length="90" mass="9626">MELSEKIIGLSWEPKLPLLPVATSSRNHSAAGGSSSTNSTSSSPSELIDGLYVVPNDPKMLNKLFRKSLKDTAGKHWFDMPAPTLTPSAS</sequence>
<dbReference type="Proteomes" id="UP001630127">
    <property type="component" value="Unassembled WGS sequence"/>
</dbReference>
<proteinExistence type="predicted"/>
<name>A0ABD2YQ13_9GENT</name>
<protein>
    <submittedName>
        <fullName evidence="2">Uncharacterized protein</fullName>
    </submittedName>
</protein>
<organism evidence="2 3">
    <name type="scientific">Cinchona calisaya</name>
    <dbReference type="NCBI Taxonomy" id="153742"/>
    <lineage>
        <taxon>Eukaryota</taxon>
        <taxon>Viridiplantae</taxon>
        <taxon>Streptophyta</taxon>
        <taxon>Embryophyta</taxon>
        <taxon>Tracheophyta</taxon>
        <taxon>Spermatophyta</taxon>
        <taxon>Magnoliopsida</taxon>
        <taxon>eudicotyledons</taxon>
        <taxon>Gunneridae</taxon>
        <taxon>Pentapetalae</taxon>
        <taxon>asterids</taxon>
        <taxon>lamiids</taxon>
        <taxon>Gentianales</taxon>
        <taxon>Rubiaceae</taxon>
        <taxon>Cinchonoideae</taxon>
        <taxon>Cinchoneae</taxon>
        <taxon>Cinchona</taxon>
    </lineage>
</organism>
<accession>A0ABD2YQ13</accession>
<feature type="compositionally biased region" description="Low complexity" evidence="1">
    <location>
        <begin position="29"/>
        <end position="45"/>
    </location>
</feature>
<evidence type="ECO:0000256" key="1">
    <source>
        <dbReference type="SAM" id="MobiDB-lite"/>
    </source>
</evidence>
<reference evidence="2 3" key="1">
    <citation type="submission" date="2024-11" db="EMBL/GenBank/DDBJ databases">
        <title>A near-complete genome assembly of Cinchona calisaya.</title>
        <authorList>
            <person name="Lian D.C."/>
            <person name="Zhao X.W."/>
            <person name="Wei L."/>
        </authorList>
    </citation>
    <scope>NUCLEOTIDE SEQUENCE [LARGE SCALE GENOMIC DNA]</scope>
    <source>
        <tissue evidence="2">Nenye</tissue>
    </source>
</reference>
<evidence type="ECO:0000313" key="2">
    <source>
        <dbReference type="EMBL" id="KAL3508230.1"/>
    </source>
</evidence>
<feature type="region of interest" description="Disordered" evidence="1">
    <location>
        <begin position="24"/>
        <end position="47"/>
    </location>
</feature>